<dbReference type="AlphaFoldDB" id="A0A9P6LZZ6"/>
<evidence type="ECO:0000313" key="2">
    <source>
        <dbReference type="EMBL" id="KAF9958267.1"/>
    </source>
</evidence>
<organism evidence="2 3">
    <name type="scientific">Mortierella alpina</name>
    <name type="common">Oleaginous fungus</name>
    <name type="synonym">Mortierella renispora</name>
    <dbReference type="NCBI Taxonomy" id="64518"/>
    <lineage>
        <taxon>Eukaryota</taxon>
        <taxon>Fungi</taxon>
        <taxon>Fungi incertae sedis</taxon>
        <taxon>Mucoromycota</taxon>
        <taxon>Mortierellomycotina</taxon>
        <taxon>Mortierellomycetes</taxon>
        <taxon>Mortierellales</taxon>
        <taxon>Mortierellaceae</taxon>
        <taxon>Mortierella</taxon>
    </lineage>
</organism>
<feature type="non-terminal residue" evidence="2">
    <location>
        <position position="362"/>
    </location>
</feature>
<name>A0A9P6LZZ6_MORAP</name>
<gene>
    <name evidence="2" type="ORF">BGZ70_009253</name>
</gene>
<dbReference type="Proteomes" id="UP000738359">
    <property type="component" value="Unassembled WGS sequence"/>
</dbReference>
<keyword evidence="3" id="KW-1185">Reference proteome</keyword>
<proteinExistence type="predicted"/>
<protein>
    <recommendedName>
        <fullName evidence="1">Arm-like repeat domain-containing protein</fullName>
    </recommendedName>
</protein>
<sequence>MFDSHGWSRNGLPLPEIVEVAGLFLNFAQTTSNTNALLLLCGNVGSVLSAMKHGARKTLNPSLSAADQELCESVAAIFTEHGKLCERLESAEKAKISFKKAEKWSTSALTPGQTHPRGSNKVERTISRIAPEIFARDVILRPFKPKPPAADARISSTPQLVYCLTLLSSIPSGPHAIAVIDETLDDADRSWLQSMREDADEETRLRSLTGKLIIEFIDDDLKGTEAVAEVALHYIPDDESSLQSIMRRARIVASGISGVVSAVKGLDLNKFVEGLEEIQDGLAGAYQVVKIGVKGVAKVVELVENGAGLLDSLKEGFIFGQKCAWYPALRGSDTFIRNGQLAQFKRLVCEAPCRRDAAFQLG</sequence>
<reference evidence="2" key="1">
    <citation type="journal article" date="2020" name="Fungal Divers.">
        <title>Resolving the Mortierellaceae phylogeny through synthesis of multi-gene phylogenetics and phylogenomics.</title>
        <authorList>
            <person name="Vandepol N."/>
            <person name="Liber J."/>
            <person name="Desiro A."/>
            <person name="Na H."/>
            <person name="Kennedy M."/>
            <person name="Barry K."/>
            <person name="Grigoriev I.V."/>
            <person name="Miller A.N."/>
            <person name="O'Donnell K."/>
            <person name="Stajich J.E."/>
            <person name="Bonito G."/>
        </authorList>
    </citation>
    <scope>NUCLEOTIDE SEQUENCE</scope>
    <source>
        <strain evidence="2">CK1249</strain>
    </source>
</reference>
<dbReference type="EMBL" id="JAAAHY010000736">
    <property type="protein sequence ID" value="KAF9958267.1"/>
    <property type="molecule type" value="Genomic_DNA"/>
</dbReference>
<accession>A0A9P6LZZ6</accession>
<comment type="caution">
    <text evidence="2">The sequence shown here is derived from an EMBL/GenBank/DDBJ whole genome shotgun (WGS) entry which is preliminary data.</text>
</comment>
<evidence type="ECO:0000313" key="3">
    <source>
        <dbReference type="Proteomes" id="UP000738359"/>
    </source>
</evidence>
<dbReference type="Pfam" id="PF23948">
    <property type="entry name" value="ARM_5"/>
    <property type="match status" value="1"/>
</dbReference>
<feature type="domain" description="Arm-like repeat" evidence="1">
    <location>
        <begin position="228"/>
        <end position="362"/>
    </location>
</feature>
<evidence type="ECO:0000259" key="1">
    <source>
        <dbReference type="Pfam" id="PF23948"/>
    </source>
</evidence>
<dbReference type="OrthoDB" id="10390401at2759"/>
<dbReference type="InterPro" id="IPR056251">
    <property type="entry name" value="Arm_rpt_dom"/>
</dbReference>